<dbReference type="NCBIfam" id="NF007899">
    <property type="entry name" value="PRK10605.1"/>
    <property type="match status" value="1"/>
</dbReference>
<dbReference type="Gene3D" id="3.20.20.70">
    <property type="entry name" value="Aldolase class I"/>
    <property type="match status" value="1"/>
</dbReference>
<dbReference type="GO" id="GO:0010181">
    <property type="term" value="F:FMN binding"/>
    <property type="evidence" value="ECO:0007669"/>
    <property type="project" value="InterPro"/>
</dbReference>
<evidence type="ECO:0000256" key="3">
    <source>
        <dbReference type="ARBA" id="ARBA00023002"/>
    </source>
</evidence>
<dbReference type="EMBL" id="DQ437743">
    <property type="protein sequence ID" value="ABD94726.1"/>
    <property type="molecule type" value="Genomic_DNA"/>
</dbReference>
<dbReference type="PANTHER" id="PTHR22893:SF91">
    <property type="entry name" value="NADPH DEHYDROGENASE 2-RELATED"/>
    <property type="match status" value="1"/>
</dbReference>
<dbReference type="InterPro" id="IPR001155">
    <property type="entry name" value="OxRdtase_FMN_N"/>
</dbReference>
<evidence type="ECO:0000256" key="1">
    <source>
        <dbReference type="ARBA" id="ARBA00001917"/>
    </source>
</evidence>
<comment type="cofactor">
    <cofactor evidence="1">
        <name>FMN</name>
        <dbReference type="ChEBI" id="CHEBI:58210"/>
    </cofactor>
</comment>
<dbReference type="GO" id="GO:0016628">
    <property type="term" value="F:oxidoreductase activity, acting on the CH-CH group of donors, NAD or NADP as acceptor"/>
    <property type="evidence" value="ECO:0007669"/>
    <property type="project" value="UniProtKB-ARBA"/>
</dbReference>
<dbReference type="InterPro" id="IPR045247">
    <property type="entry name" value="Oye-like"/>
</dbReference>
<dbReference type="InterPro" id="IPR013785">
    <property type="entry name" value="Aldolase_TIM"/>
</dbReference>
<proteinExistence type="inferred from homology"/>
<accession>Q1W4U5</accession>
<dbReference type="AlphaFoldDB" id="Q1W4U5"/>
<gene>
    <name evidence="5" type="ORF">EXB41</name>
</gene>
<dbReference type="CDD" id="cd02933">
    <property type="entry name" value="OYE_like_FMN"/>
    <property type="match status" value="1"/>
</dbReference>
<protein>
    <submittedName>
        <fullName evidence="5">NADH:flavin oxidoreductase family protein</fullName>
    </submittedName>
</protein>
<evidence type="ECO:0000313" key="5">
    <source>
        <dbReference type="EMBL" id="ABD94726.1"/>
    </source>
</evidence>
<dbReference type="SUPFAM" id="SSF51395">
    <property type="entry name" value="FMN-linked oxidoreductases"/>
    <property type="match status" value="1"/>
</dbReference>
<comment type="similarity">
    <text evidence="2">Belongs to the NADH:flavin oxidoreductase/NADH oxidase family.</text>
</comment>
<keyword evidence="3" id="KW-0560">Oxidoreductase</keyword>
<sequence length="378" mass="41100">MCMKTVRDNPMTEKHPLKPLVIGELKLRNRVFMAPMTRSRAVRPGDIPDEQTALYYAQRASAGLIISEGAPISATAKGYLFTPGLYSSEQLAGWRKVTSAVHAKGGRIAAQLWHVGRISHHSVLPPGFQPVAPSAIRADATVFALTETGEPGRVPVDEPHALTEQEIQNVIQEFVRAAANAIEAGFDMVELHGANGYLINQFLSPDSNTRNDRYGGSIEKRSLFTLEILDAVAAKIGAARIGLRLSPWSPQFINDIDGSVLAEETTLYLAHALEQRRIGYLHLAEWGPDVYPKGFREKLRKIYGGVIVVCGGYSQESANTLLASGVADAVAFGQAFIANPDLPERFALDAPLAQADQSVWFGGDERGYTDFPSMAESI</sequence>
<organism evidence="5">
    <name type="scientific">Pseudomonas aeruginosa</name>
    <dbReference type="NCBI Taxonomy" id="287"/>
    <lineage>
        <taxon>Bacteria</taxon>
        <taxon>Pseudomonadati</taxon>
        <taxon>Pseudomonadota</taxon>
        <taxon>Gammaproteobacteria</taxon>
        <taxon>Pseudomonadales</taxon>
        <taxon>Pseudomonadaceae</taxon>
        <taxon>Pseudomonas</taxon>
    </lineage>
</organism>
<dbReference type="FunFam" id="3.20.20.70:FF:000059">
    <property type="entry name" value="N-ethylmaleimide reductase, FMN-linked"/>
    <property type="match status" value="1"/>
</dbReference>
<reference evidence="5" key="1">
    <citation type="journal article" date="2006" name="J. Bacteriol.">
        <title>Acquisition and evolution of the exoU locus in Pseudomonas aeruginosa.</title>
        <authorList>
            <person name="Kulasekara B.R."/>
            <person name="Kulasekara H.D."/>
            <person name="Wolfgang M.C."/>
            <person name="Stevens L."/>
            <person name="Frank D.W."/>
            <person name="Lory S."/>
        </authorList>
    </citation>
    <scope>NUCLEOTIDE SEQUENCE</scope>
    <source>
        <strain evidence="5">19660</strain>
    </source>
</reference>
<feature type="domain" description="NADH:flavin oxidoreductase/NADH oxidase N-terminal" evidence="4">
    <location>
        <begin position="18"/>
        <end position="347"/>
    </location>
</feature>
<evidence type="ECO:0000259" key="4">
    <source>
        <dbReference type="Pfam" id="PF00724"/>
    </source>
</evidence>
<evidence type="ECO:0000256" key="2">
    <source>
        <dbReference type="ARBA" id="ARBA00005979"/>
    </source>
</evidence>
<dbReference type="GO" id="GO:0005829">
    <property type="term" value="C:cytosol"/>
    <property type="evidence" value="ECO:0007669"/>
    <property type="project" value="TreeGrafter"/>
</dbReference>
<dbReference type="PANTHER" id="PTHR22893">
    <property type="entry name" value="NADH OXIDOREDUCTASE-RELATED"/>
    <property type="match status" value="1"/>
</dbReference>
<dbReference type="Pfam" id="PF00724">
    <property type="entry name" value="Oxidored_FMN"/>
    <property type="match status" value="1"/>
</dbReference>
<name>Q1W4U5_PSEAI</name>